<dbReference type="AlphaFoldDB" id="A0A1I8NTJ0"/>
<dbReference type="GO" id="GO:0004869">
    <property type="term" value="F:cysteine-type endopeptidase inhibitor activity"/>
    <property type="evidence" value="ECO:0007669"/>
    <property type="project" value="InterPro"/>
</dbReference>
<reference evidence="3" key="1">
    <citation type="submission" date="2020-05" db="UniProtKB">
        <authorList>
            <consortium name="EnsemblMetazoa"/>
        </authorList>
    </citation>
    <scope>IDENTIFICATION</scope>
    <source>
        <strain evidence="3">USDA</strain>
    </source>
</reference>
<feature type="signal peptide" evidence="1">
    <location>
        <begin position="1"/>
        <end position="18"/>
    </location>
</feature>
<dbReference type="OrthoDB" id="6357437at2759"/>
<dbReference type="SUPFAM" id="SSF54403">
    <property type="entry name" value="Cystatin/monellin"/>
    <property type="match status" value="1"/>
</dbReference>
<feature type="domain" description="Cystatin" evidence="2">
    <location>
        <begin position="26"/>
        <end position="84"/>
    </location>
</feature>
<name>A0A1I8NTJ0_STOCA</name>
<dbReference type="EnsemblMetazoa" id="SCAU001886-RA">
    <property type="protein sequence ID" value="SCAU001886-PA"/>
    <property type="gene ID" value="SCAU001886"/>
</dbReference>
<feature type="chain" id="PRO_5009325462" description="Cystatin domain-containing protein" evidence="1">
    <location>
        <begin position="19"/>
        <end position="118"/>
    </location>
</feature>
<proteinExistence type="predicted"/>
<organism evidence="3 4">
    <name type="scientific">Stomoxys calcitrans</name>
    <name type="common">Stable fly</name>
    <name type="synonym">Conops calcitrans</name>
    <dbReference type="NCBI Taxonomy" id="35570"/>
    <lineage>
        <taxon>Eukaryota</taxon>
        <taxon>Metazoa</taxon>
        <taxon>Ecdysozoa</taxon>
        <taxon>Arthropoda</taxon>
        <taxon>Hexapoda</taxon>
        <taxon>Insecta</taxon>
        <taxon>Pterygota</taxon>
        <taxon>Neoptera</taxon>
        <taxon>Endopterygota</taxon>
        <taxon>Diptera</taxon>
        <taxon>Brachycera</taxon>
        <taxon>Muscomorpha</taxon>
        <taxon>Muscoidea</taxon>
        <taxon>Muscidae</taxon>
        <taxon>Stomoxys</taxon>
    </lineage>
</organism>
<keyword evidence="1" id="KW-0732">Signal</keyword>
<dbReference type="InterPro" id="IPR046350">
    <property type="entry name" value="Cystatin_sf"/>
</dbReference>
<evidence type="ECO:0000259" key="2">
    <source>
        <dbReference type="Pfam" id="PF00031"/>
    </source>
</evidence>
<sequence>MMKLFVIVLLATLAIANAVGDTHCPGCVTNLKTEDAAASLNKSLNKLATGDGPHYRLGKVNSASKQVIRGLQYRINADLIDENGQTKTCDINMVFFQGVEITFKCPGEDDVTKTHEPV</sequence>
<protein>
    <recommendedName>
        <fullName evidence="2">Cystatin domain-containing protein</fullName>
    </recommendedName>
</protein>
<gene>
    <name evidence="3" type="primary">106091781</name>
</gene>
<dbReference type="Pfam" id="PF00031">
    <property type="entry name" value="Cystatin"/>
    <property type="match status" value="1"/>
</dbReference>
<dbReference type="VEuPathDB" id="VectorBase:SCAU001886"/>
<accession>A0A1I8NTJ0</accession>
<evidence type="ECO:0000313" key="3">
    <source>
        <dbReference type="EnsemblMetazoa" id="SCAU001886-PA"/>
    </source>
</evidence>
<dbReference type="InterPro" id="IPR000010">
    <property type="entry name" value="Cystatin_dom"/>
</dbReference>
<evidence type="ECO:0000256" key="1">
    <source>
        <dbReference type="SAM" id="SignalP"/>
    </source>
</evidence>
<dbReference type="KEGG" id="scac:106091781"/>
<dbReference type="Proteomes" id="UP000095300">
    <property type="component" value="Unassembled WGS sequence"/>
</dbReference>
<keyword evidence="4" id="KW-1185">Reference proteome</keyword>
<evidence type="ECO:0000313" key="4">
    <source>
        <dbReference type="Proteomes" id="UP000095300"/>
    </source>
</evidence>
<dbReference type="Gene3D" id="3.10.450.10">
    <property type="match status" value="1"/>
</dbReference>